<proteinExistence type="predicted"/>
<protein>
    <recommendedName>
        <fullName evidence="4">DNA binding HTH domain-containing protein</fullName>
    </recommendedName>
</protein>
<gene>
    <name evidence="2" type="ORF">F6V30_14030</name>
</gene>
<dbReference type="RefSeq" id="WP_151157588.1">
    <property type="nucleotide sequence ID" value="NZ_VZRA01000004.1"/>
</dbReference>
<accession>A0ABQ6TKY8</accession>
<feature type="region of interest" description="Disordered" evidence="1">
    <location>
        <begin position="1"/>
        <end position="21"/>
    </location>
</feature>
<reference evidence="2 3" key="1">
    <citation type="journal article" date="2020" name="Microorganisms">
        <title>Description of Three Novel Members in the Family Geobacteraceae, Oryzomonas japonicum gen. nov., sp. nov., Oryzomonas sagensis sp. nov., and Oryzomonas ruber sp. nov.</title>
        <authorList>
            <person name="Xu Z."/>
            <person name="Masuda Y."/>
            <person name="Hayakawa C."/>
            <person name="Ushijima N."/>
            <person name="Kawano K."/>
            <person name="Shiratori Y."/>
            <person name="Senoo K."/>
            <person name="Itoh H."/>
        </authorList>
    </citation>
    <scope>NUCLEOTIDE SEQUENCE [LARGE SCALE GENOMIC DNA]</scope>
    <source>
        <strain evidence="2 3">Red100</strain>
    </source>
</reference>
<name>A0ABQ6TKY8_9BACT</name>
<evidence type="ECO:0008006" key="4">
    <source>
        <dbReference type="Google" id="ProtNLM"/>
    </source>
</evidence>
<keyword evidence="3" id="KW-1185">Reference proteome</keyword>
<organism evidence="2 3">
    <name type="scientific">Oryzomonas sagensis</name>
    <dbReference type="NCBI Taxonomy" id="2603857"/>
    <lineage>
        <taxon>Bacteria</taxon>
        <taxon>Pseudomonadati</taxon>
        <taxon>Thermodesulfobacteriota</taxon>
        <taxon>Desulfuromonadia</taxon>
        <taxon>Geobacterales</taxon>
        <taxon>Geobacteraceae</taxon>
        <taxon>Oryzomonas</taxon>
    </lineage>
</organism>
<comment type="caution">
    <text evidence="2">The sequence shown here is derived from an EMBL/GenBank/DDBJ whole genome shotgun (WGS) entry which is preliminary data.</text>
</comment>
<evidence type="ECO:0000256" key="1">
    <source>
        <dbReference type="SAM" id="MobiDB-lite"/>
    </source>
</evidence>
<dbReference type="Proteomes" id="UP000798046">
    <property type="component" value="Unassembled WGS sequence"/>
</dbReference>
<evidence type="ECO:0000313" key="2">
    <source>
        <dbReference type="EMBL" id="KAB0668952.1"/>
    </source>
</evidence>
<dbReference type="EMBL" id="VZRA01000004">
    <property type="protein sequence ID" value="KAB0668952.1"/>
    <property type="molecule type" value="Genomic_DNA"/>
</dbReference>
<feature type="compositionally biased region" description="Basic residues" evidence="1">
    <location>
        <begin position="9"/>
        <end position="21"/>
    </location>
</feature>
<sequence length="135" mass="14976">MAEPTEKTTRKKDPRKAPKHTPIKRIVAQLAAGNNKTQVAKNLNVSPNAVGQMLKRYGITDKHLESFKINRADIFAGLQETVAGSFSRADIKKASVRDRTILLGTLYDKERLERGQSTQNIAVRMASAVLESDED</sequence>
<evidence type="ECO:0000313" key="3">
    <source>
        <dbReference type="Proteomes" id="UP000798046"/>
    </source>
</evidence>